<dbReference type="PANTHER" id="PTHR46494:SF3">
    <property type="entry name" value="ZINC TRANSPORT PROTEIN ZNTB"/>
    <property type="match status" value="1"/>
</dbReference>
<evidence type="ECO:0000256" key="3">
    <source>
        <dbReference type="ARBA" id="ARBA00022989"/>
    </source>
</evidence>
<sequence length="546" mass="59834">MQSPSTLPKAQVSCAEYGSNVASLASLSHSDHLIPGSHYDSLASFLHPSRRGNGNGPYAKRQSSAAAAVAAAHDPSDDFCFVTVVDIADKVEVRDLLNPVEYTEGPQIGKDRAQIVFLRGYPSAAWLNTLGTALKVDPEFWRSHMLLLRRDDHYDWPRLPSFSHGILQLRVGTIVKPSSAITRKEVKSGRQCDFDHLRKQQAQAQDVSASIVRNLHAYSEWVCSIDQKISCTVVHRSEGWAAIVWLDVGRPLPVLPFPTPVTDFTCTPIIATRRKVSLQSPDGGGMPSTAQNTMLLAAQYGFKGLRDHADLMRKSPLYALSDVFRHCACSLSQVIDMLQAHVSESLLKVKSQEELSLADLSAFKQELDGQAQHVRTVLDFLGHRACAAAWMTKPSPQPALTSPLPQQAGPSRNGSSSKTADDRTTATDVAEATLKELTSDYSGLLQRLQDLSAQCKDGVDTILNAAQLRESRNAISQAAEVQWLTLLISVFAPLSLITSVFGMNFVDIPWKSALPIVLVLSFVTVLVGFLVVKRHRILKKLRDLLS</sequence>
<dbReference type="InterPro" id="IPR045863">
    <property type="entry name" value="CorA_TM1_TM2"/>
</dbReference>
<dbReference type="GO" id="GO:0005886">
    <property type="term" value="C:plasma membrane"/>
    <property type="evidence" value="ECO:0007669"/>
    <property type="project" value="UniProtKB-SubCell"/>
</dbReference>
<evidence type="ECO:0000313" key="8">
    <source>
        <dbReference type="Proteomes" id="UP000033710"/>
    </source>
</evidence>
<gene>
    <name evidence="7" type="ORF">SPSK_02386</name>
</gene>
<dbReference type="InterPro" id="IPR002523">
    <property type="entry name" value="MgTranspt_CorA/ZnTranspt_ZntB"/>
</dbReference>
<dbReference type="GeneID" id="27664535"/>
<protein>
    <submittedName>
        <fullName evidence="7">Uncharacterized protein</fullName>
    </submittedName>
</protein>
<name>A0A0F2MAP0_SPOSC</name>
<feature type="transmembrane region" description="Helical" evidence="6">
    <location>
        <begin position="483"/>
        <end position="506"/>
    </location>
</feature>
<evidence type="ECO:0000256" key="4">
    <source>
        <dbReference type="ARBA" id="ARBA00023136"/>
    </source>
</evidence>
<evidence type="ECO:0000256" key="2">
    <source>
        <dbReference type="ARBA" id="ARBA00022692"/>
    </source>
</evidence>
<dbReference type="GO" id="GO:0015095">
    <property type="term" value="F:magnesium ion transmembrane transporter activity"/>
    <property type="evidence" value="ECO:0007669"/>
    <property type="project" value="TreeGrafter"/>
</dbReference>
<organism evidence="7 8">
    <name type="scientific">Sporothrix schenckii 1099-18</name>
    <dbReference type="NCBI Taxonomy" id="1397361"/>
    <lineage>
        <taxon>Eukaryota</taxon>
        <taxon>Fungi</taxon>
        <taxon>Dikarya</taxon>
        <taxon>Ascomycota</taxon>
        <taxon>Pezizomycotina</taxon>
        <taxon>Sordariomycetes</taxon>
        <taxon>Sordariomycetidae</taxon>
        <taxon>Ophiostomatales</taxon>
        <taxon>Ophiostomataceae</taxon>
        <taxon>Sporothrix</taxon>
    </lineage>
</organism>
<accession>A0A0F2MAP0</accession>
<keyword evidence="2 6" id="KW-0812">Transmembrane</keyword>
<dbReference type="EMBL" id="AXCR01000006">
    <property type="protein sequence ID" value="KJR86763.1"/>
    <property type="molecule type" value="Genomic_DNA"/>
</dbReference>
<dbReference type="AlphaFoldDB" id="A0A0F2MAP0"/>
<reference evidence="7 8" key="1">
    <citation type="journal article" date="2014" name="BMC Genomics">
        <title>Comparative genomics of the major fungal agents of human and animal Sporotrichosis: Sporothrix schenckii and Sporothrix brasiliensis.</title>
        <authorList>
            <person name="Teixeira M.M."/>
            <person name="de Almeida L.G."/>
            <person name="Kubitschek-Barreira P."/>
            <person name="Alves F.L."/>
            <person name="Kioshima E.S."/>
            <person name="Abadio A.K."/>
            <person name="Fernandes L."/>
            <person name="Derengowski L.S."/>
            <person name="Ferreira K.S."/>
            <person name="Souza R.C."/>
            <person name="Ruiz J.C."/>
            <person name="de Andrade N.C."/>
            <person name="Paes H.C."/>
            <person name="Nicola A.M."/>
            <person name="Albuquerque P."/>
            <person name="Gerber A.L."/>
            <person name="Martins V.P."/>
            <person name="Peconick L.D."/>
            <person name="Neto A.V."/>
            <person name="Chaucanez C.B."/>
            <person name="Silva P.A."/>
            <person name="Cunha O.L."/>
            <person name="de Oliveira F.F."/>
            <person name="dos Santos T.C."/>
            <person name="Barros A.L."/>
            <person name="Soares M.A."/>
            <person name="de Oliveira L.M."/>
            <person name="Marini M.M."/>
            <person name="Villalobos-Duno H."/>
            <person name="Cunha M.M."/>
            <person name="de Hoog S."/>
            <person name="da Silveira J.F."/>
            <person name="Henrissat B."/>
            <person name="Nino-Vega G.A."/>
            <person name="Cisalpino P.S."/>
            <person name="Mora-Montes H.M."/>
            <person name="Almeida S.R."/>
            <person name="Stajich J.E."/>
            <person name="Lopes-Bezerra L.M."/>
            <person name="Vasconcelos A.T."/>
            <person name="Felipe M.S."/>
        </authorList>
    </citation>
    <scope>NUCLEOTIDE SEQUENCE [LARGE SCALE GENOMIC DNA]</scope>
    <source>
        <strain evidence="7 8">1099-18</strain>
    </source>
</reference>
<keyword evidence="4 6" id="KW-0472">Membrane</keyword>
<dbReference type="GO" id="GO:0050897">
    <property type="term" value="F:cobalt ion binding"/>
    <property type="evidence" value="ECO:0007669"/>
    <property type="project" value="TreeGrafter"/>
</dbReference>
<comment type="subcellular location">
    <subcellularLocation>
        <location evidence="1">Cell membrane</location>
        <topology evidence="1">Multi-pass membrane protein</topology>
    </subcellularLocation>
</comment>
<dbReference type="Pfam" id="PF01544">
    <property type="entry name" value="CorA"/>
    <property type="match status" value="1"/>
</dbReference>
<dbReference type="GO" id="GO:0015087">
    <property type="term" value="F:cobalt ion transmembrane transporter activity"/>
    <property type="evidence" value="ECO:0007669"/>
    <property type="project" value="TreeGrafter"/>
</dbReference>
<dbReference type="Gene3D" id="1.20.58.340">
    <property type="entry name" value="Magnesium transport protein CorA, transmembrane region"/>
    <property type="match status" value="1"/>
</dbReference>
<feature type="region of interest" description="Disordered" evidence="5">
    <location>
        <begin position="394"/>
        <end position="426"/>
    </location>
</feature>
<proteinExistence type="predicted"/>
<feature type="compositionally biased region" description="Polar residues" evidence="5">
    <location>
        <begin position="398"/>
        <end position="418"/>
    </location>
</feature>
<dbReference type="RefSeq" id="XP_016589439.1">
    <property type="nucleotide sequence ID" value="XM_016729258.1"/>
</dbReference>
<evidence type="ECO:0000313" key="7">
    <source>
        <dbReference type="EMBL" id="KJR86763.1"/>
    </source>
</evidence>
<dbReference type="GO" id="GO:0000287">
    <property type="term" value="F:magnesium ion binding"/>
    <property type="evidence" value="ECO:0007669"/>
    <property type="project" value="TreeGrafter"/>
</dbReference>
<dbReference type="Proteomes" id="UP000033710">
    <property type="component" value="Unassembled WGS sequence"/>
</dbReference>
<evidence type="ECO:0000256" key="6">
    <source>
        <dbReference type="SAM" id="Phobius"/>
    </source>
</evidence>
<feature type="transmembrane region" description="Helical" evidence="6">
    <location>
        <begin position="512"/>
        <end position="532"/>
    </location>
</feature>
<comment type="caution">
    <text evidence="7">The sequence shown here is derived from an EMBL/GenBank/DDBJ whole genome shotgun (WGS) entry which is preliminary data.</text>
</comment>
<keyword evidence="3 6" id="KW-1133">Transmembrane helix</keyword>
<evidence type="ECO:0000256" key="5">
    <source>
        <dbReference type="SAM" id="MobiDB-lite"/>
    </source>
</evidence>
<reference evidence="7 8" key="2">
    <citation type="journal article" date="2015" name="Eukaryot. Cell">
        <title>Asexual propagation of a virulent clone complex in a human and feline outbreak of sporotrichosis.</title>
        <authorList>
            <person name="Teixeira Mde M."/>
            <person name="Rodrigues A.M."/>
            <person name="Tsui C.K."/>
            <person name="de Almeida L.G."/>
            <person name="Van Diepeningen A.D."/>
            <person name="van den Ende B.G."/>
            <person name="Fernandes G.F."/>
            <person name="Kano R."/>
            <person name="Hamelin R.C."/>
            <person name="Lopes-Bezerra L.M."/>
            <person name="Vasconcelos A.T."/>
            <person name="de Hoog S."/>
            <person name="de Camargo Z.P."/>
            <person name="Felipe M.S."/>
        </authorList>
    </citation>
    <scope>NUCLEOTIDE SEQUENCE [LARGE SCALE GENOMIC DNA]</scope>
    <source>
        <strain evidence="7 8">1099-18</strain>
    </source>
</reference>
<dbReference type="OrthoDB" id="3231000at2759"/>
<dbReference type="PANTHER" id="PTHR46494">
    <property type="entry name" value="CORA FAMILY METAL ION TRANSPORTER (EUROFUNG)"/>
    <property type="match status" value="1"/>
</dbReference>
<dbReference type="KEGG" id="ssck:SPSK_02386"/>
<dbReference type="VEuPathDB" id="FungiDB:SPSK_02386"/>
<evidence type="ECO:0000256" key="1">
    <source>
        <dbReference type="ARBA" id="ARBA00004651"/>
    </source>
</evidence>
<dbReference type="SUPFAM" id="SSF144083">
    <property type="entry name" value="Magnesium transport protein CorA, transmembrane region"/>
    <property type="match status" value="1"/>
</dbReference>